<keyword evidence="3" id="KW-0998">Cell outer membrane</keyword>
<dbReference type="Proteomes" id="UP001176429">
    <property type="component" value="Unassembled WGS sequence"/>
</dbReference>
<dbReference type="PANTHER" id="PTHR30329">
    <property type="entry name" value="STATOR ELEMENT OF FLAGELLAR MOTOR COMPLEX"/>
    <property type="match status" value="1"/>
</dbReference>
<keyword evidence="2 4" id="KW-0472">Membrane</keyword>
<dbReference type="SUPFAM" id="SSF103088">
    <property type="entry name" value="OmpA-like"/>
    <property type="match status" value="1"/>
</dbReference>
<comment type="caution">
    <text evidence="6">The sequence shown here is derived from an EMBL/GenBank/DDBJ whole genome shotgun (WGS) entry which is preliminary data.</text>
</comment>
<dbReference type="SUPFAM" id="SSF63829">
    <property type="entry name" value="Calcium-dependent phosphotriesterase"/>
    <property type="match status" value="1"/>
</dbReference>
<sequence>MLLGAPRLLRAQAETATVPYVDALNRAQLRYPATWMLYRHVGTAEAVFAPGGPPFPAQAILTVRPLPEGRQDRRLTAPGGLDSLWLRLQRLPGLVVLRLSQRDYGAYDEQLYDYTYATGTGRTHVLGRRFWRSGYEFGLEYRAAPGQDARHLAEGRQLIESFGFTNNPAAFPSRRYADQLCDDKMYGIAATRVLNGQVVDDCRSIHEFNANDLTRKPKIHRQVLPFQSYALAKGFDNCLYSVTKAPTDTPEYVFRYDPARHEGRYTGWKLPAQGPDVSWISGATDDQGLLYFMTSDAHKLVRINPSDNSVTLLWTTDPLSRAPFYPYVSYEGAGSHGNFCIDDAHTLYSVYSTNGSLFKIDLKTKRPAPDQLVITGLPRRGGYSDLLMQNDPQGRRRLYLAGPRSLYTVDLAQHQARLVRRGTYTDLAGCNLFRVPPKPVPLPPLPPTATWRGRVLDARTRQPLPYAQLHLGPAGDERLVHISPQGTFVYTAPVGRAGVLRAQLSGYLTADSSWTAQPGPVVRDILLHPFAVGATQQLDNVQFAQGQAVLLPSSFPALDQLAALLRDNPRLTIELRGHTDNVGPPEKNVRLSEERVAAVKTYLVERGIEAARIGGLGLGGSQPAASNEREETRKINRRVEFRVTGLR</sequence>
<evidence type="ECO:0000313" key="7">
    <source>
        <dbReference type="Proteomes" id="UP001176429"/>
    </source>
</evidence>
<dbReference type="PROSITE" id="PS51123">
    <property type="entry name" value="OMPA_2"/>
    <property type="match status" value="1"/>
</dbReference>
<feature type="domain" description="OmpA-like" evidence="5">
    <location>
        <begin position="530"/>
        <end position="647"/>
    </location>
</feature>
<proteinExistence type="predicted"/>
<evidence type="ECO:0000313" key="6">
    <source>
        <dbReference type="EMBL" id="MDO7875148.1"/>
    </source>
</evidence>
<dbReference type="RefSeq" id="WP_305006613.1">
    <property type="nucleotide sequence ID" value="NZ_JAUQSY010000006.1"/>
</dbReference>
<dbReference type="CDD" id="cd07185">
    <property type="entry name" value="OmpA_C-like"/>
    <property type="match status" value="1"/>
</dbReference>
<evidence type="ECO:0000256" key="4">
    <source>
        <dbReference type="PROSITE-ProRule" id="PRU00473"/>
    </source>
</evidence>
<dbReference type="Pfam" id="PF00691">
    <property type="entry name" value="OmpA"/>
    <property type="match status" value="1"/>
</dbReference>
<dbReference type="PANTHER" id="PTHR30329:SF21">
    <property type="entry name" value="LIPOPROTEIN YIAD-RELATED"/>
    <property type="match status" value="1"/>
</dbReference>
<keyword evidence="7" id="KW-1185">Reference proteome</keyword>
<dbReference type="InterPro" id="IPR006665">
    <property type="entry name" value="OmpA-like"/>
</dbReference>
<dbReference type="Gene3D" id="3.30.1330.60">
    <property type="entry name" value="OmpA-like domain"/>
    <property type="match status" value="1"/>
</dbReference>
<dbReference type="InterPro" id="IPR050330">
    <property type="entry name" value="Bact_OuterMem_StrucFunc"/>
</dbReference>
<evidence type="ECO:0000259" key="5">
    <source>
        <dbReference type="PROSITE" id="PS51123"/>
    </source>
</evidence>
<accession>A0ABT9BA93</accession>
<dbReference type="EMBL" id="JAUQSY010000006">
    <property type="protein sequence ID" value="MDO7875148.1"/>
    <property type="molecule type" value="Genomic_DNA"/>
</dbReference>
<comment type="subcellular location">
    <subcellularLocation>
        <location evidence="1">Cell outer membrane</location>
    </subcellularLocation>
</comment>
<dbReference type="PRINTS" id="PR01021">
    <property type="entry name" value="OMPADOMAIN"/>
</dbReference>
<name>A0ABT9BA93_9BACT</name>
<dbReference type="InterPro" id="IPR036737">
    <property type="entry name" value="OmpA-like_sf"/>
</dbReference>
<gene>
    <name evidence="6" type="ORF">Q5H93_10430</name>
</gene>
<organism evidence="6 7">
    <name type="scientific">Hymenobacter aranciens</name>
    <dbReference type="NCBI Taxonomy" id="3063996"/>
    <lineage>
        <taxon>Bacteria</taxon>
        <taxon>Pseudomonadati</taxon>
        <taxon>Bacteroidota</taxon>
        <taxon>Cytophagia</taxon>
        <taxon>Cytophagales</taxon>
        <taxon>Hymenobacteraceae</taxon>
        <taxon>Hymenobacter</taxon>
    </lineage>
</organism>
<evidence type="ECO:0000256" key="2">
    <source>
        <dbReference type="ARBA" id="ARBA00023136"/>
    </source>
</evidence>
<evidence type="ECO:0000256" key="3">
    <source>
        <dbReference type="ARBA" id="ARBA00023237"/>
    </source>
</evidence>
<protein>
    <submittedName>
        <fullName evidence="6">OmpA family protein</fullName>
    </submittedName>
</protein>
<reference evidence="6" key="1">
    <citation type="submission" date="2023-07" db="EMBL/GenBank/DDBJ databases">
        <authorList>
            <person name="Kim M.K."/>
        </authorList>
    </citation>
    <scope>NUCLEOTIDE SEQUENCE</scope>
    <source>
        <strain evidence="6">ASUV-10-1</strain>
    </source>
</reference>
<dbReference type="InterPro" id="IPR006664">
    <property type="entry name" value="OMP_bac"/>
</dbReference>
<evidence type="ECO:0000256" key="1">
    <source>
        <dbReference type="ARBA" id="ARBA00004442"/>
    </source>
</evidence>